<reference evidence="1 2" key="1">
    <citation type="submission" date="2024-02" db="EMBL/GenBank/DDBJ databases">
        <title>High-quality chromosome-scale genome assembly of Pensacola bahiagrass (Paspalum notatum Flugge var. saurae).</title>
        <authorList>
            <person name="Vega J.M."/>
            <person name="Podio M."/>
            <person name="Orjuela J."/>
            <person name="Siena L.A."/>
            <person name="Pessino S.C."/>
            <person name="Combes M.C."/>
            <person name="Mariac C."/>
            <person name="Albertini E."/>
            <person name="Pupilli F."/>
            <person name="Ortiz J.P.A."/>
            <person name="Leblanc O."/>
        </authorList>
    </citation>
    <scope>NUCLEOTIDE SEQUENCE [LARGE SCALE GENOMIC DNA]</scope>
    <source>
        <strain evidence="1">R1</strain>
        <tissue evidence="1">Leaf</tissue>
    </source>
</reference>
<name>A0AAQ3UI65_PASNO</name>
<dbReference type="AlphaFoldDB" id="A0AAQ3UI65"/>
<evidence type="ECO:0000313" key="2">
    <source>
        <dbReference type="Proteomes" id="UP001341281"/>
    </source>
</evidence>
<sequence length="40" mass="4586">MRQGRQCVSHIEAAWNLAYSIGNSMFSSDYDPKSQHFHGE</sequence>
<accession>A0AAQ3UI65</accession>
<organism evidence="1 2">
    <name type="scientific">Paspalum notatum var. saurae</name>
    <dbReference type="NCBI Taxonomy" id="547442"/>
    <lineage>
        <taxon>Eukaryota</taxon>
        <taxon>Viridiplantae</taxon>
        <taxon>Streptophyta</taxon>
        <taxon>Embryophyta</taxon>
        <taxon>Tracheophyta</taxon>
        <taxon>Spermatophyta</taxon>
        <taxon>Magnoliopsida</taxon>
        <taxon>Liliopsida</taxon>
        <taxon>Poales</taxon>
        <taxon>Poaceae</taxon>
        <taxon>PACMAD clade</taxon>
        <taxon>Panicoideae</taxon>
        <taxon>Andropogonodae</taxon>
        <taxon>Paspaleae</taxon>
        <taxon>Paspalinae</taxon>
        <taxon>Paspalum</taxon>
    </lineage>
</organism>
<evidence type="ECO:0000313" key="1">
    <source>
        <dbReference type="EMBL" id="WVZ90422.1"/>
    </source>
</evidence>
<keyword evidence="2" id="KW-1185">Reference proteome</keyword>
<protein>
    <submittedName>
        <fullName evidence="1">Uncharacterized protein</fullName>
    </submittedName>
</protein>
<proteinExistence type="predicted"/>
<gene>
    <name evidence="1" type="ORF">U9M48_036725</name>
</gene>
<dbReference type="EMBL" id="CP144752">
    <property type="protein sequence ID" value="WVZ90422.1"/>
    <property type="molecule type" value="Genomic_DNA"/>
</dbReference>
<dbReference type="Proteomes" id="UP001341281">
    <property type="component" value="Chromosome 08"/>
</dbReference>